<accession>A0A6S6U489</accession>
<feature type="domain" description="Peptidase S9A N-terminal" evidence="2">
    <location>
        <begin position="4"/>
        <end position="119"/>
    </location>
</feature>
<dbReference type="GO" id="GO:0006508">
    <property type="term" value="P:proteolysis"/>
    <property type="evidence" value="ECO:0007669"/>
    <property type="project" value="UniProtKB-KW"/>
</dbReference>
<dbReference type="InterPro" id="IPR029058">
    <property type="entry name" value="AB_hydrolase_fold"/>
</dbReference>
<evidence type="ECO:0000259" key="2">
    <source>
        <dbReference type="Pfam" id="PF02897"/>
    </source>
</evidence>
<protein>
    <submittedName>
        <fullName evidence="3">Protease II (EC)</fullName>
        <ecNumber evidence="3">3.4.21.83</ecNumber>
    </submittedName>
</protein>
<dbReference type="Gene3D" id="3.40.50.1820">
    <property type="entry name" value="alpha/beta hydrolase"/>
    <property type="match status" value="1"/>
</dbReference>
<sequence>MNYPKATKNPKILTKHDHERVDNYYWLNDREDTEVIDYLHAENAYTKKKLASTETLQKELYDEIVAKIVKDDSSVPYESNGYWYYARYEEGKDYPIYCRKKEILETDEAILLDVNVLAERRGDNDNSFFLH</sequence>
<dbReference type="SUPFAM" id="SSF50993">
    <property type="entry name" value="Peptidase/esterase 'gauge' domain"/>
    <property type="match status" value="1"/>
</dbReference>
<gene>
    <name evidence="3" type="ORF">HELGO_WM1029</name>
</gene>
<dbReference type="InterPro" id="IPR023302">
    <property type="entry name" value="Pept_S9A_N"/>
</dbReference>
<proteinExistence type="inferred from homology"/>
<dbReference type="Gene3D" id="2.130.10.120">
    <property type="entry name" value="Prolyl oligopeptidase, N-terminal domain"/>
    <property type="match status" value="1"/>
</dbReference>
<keyword evidence="3" id="KW-0378">Hydrolase</keyword>
<evidence type="ECO:0000313" key="3">
    <source>
        <dbReference type="EMBL" id="CAA6824080.1"/>
    </source>
</evidence>
<dbReference type="Pfam" id="PF02897">
    <property type="entry name" value="Peptidase_S9_N"/>
    <property type="match status" value="1"/>
</dbReference>
<dbReference type="InterPro" id="IPR051543">
    <property type="entry name" value="Serine_Peptidase_S9A"/>
</dbReference>
<organism evidence="3">
    <name type="scientific">uncultured Sulfurovum sp</name>
    <dbReference type="NCBI Taxonomy" id="269237"/>
    <lineage>
        <taxon>Bacteria</taxon>
        <taxon>Pseudomonadati</taxon>
        <taxon>Campylobacterota</taxon>
        <taxon>Epsilonproteobacteria</taxon>
        <taxon>Campylobacterales</taxon>
        <taxon>Sulfurovaceae</taxon>
        <taxon>Sulfurovum</taxon>
        <taxon>environmental samples</taxon>
    </lineage>
</organism>
<dbReference type="EC" id="3.4.21.83" evidence="3"/>
<dbReference type="EMBL" id="CACVAS010000117">
    <property type="protein sequence ID" value="CAA6824080.1"/>
    <property type="molecule type" value="Genomic_DNA"/>
</dbReference>
<keyword evidence="3" id="KW-0645">Protease</keyword>
<comment type="similarity">
    <text evidence="1">Belongs to the peptidase S9A family.</text>
</comment>
<dbReference type="GO" id="GO:0004252">
    <property type="term" value="F:serine-type endopeptidase activity"/>
    <property type="evidence" value="ECO:0007669"/>
    <property type="project" value="UniProtKB-EC"/>
</dbReference>
<reference evidence="3" key="1">
    <citation type="submission" date="2020-01" db="EMBL/GenBank/DDBJ databases">
        <authorList>
            <person name="Meier V. D."/>
            <person name="Meier V D."/>
        </authorList>
    </citation>
    <scope>NUCLEOTIDE SEQUENCE</scope>
    <source>
        <strain evidence="3">HLG_WM_MAG_01</strain>
    </source>
</reference>
<evidence type="ECO:0000256" key="1">
    <source>
        <dbReference type="ARBA" id="ARBA00005228"/>
    </source>
</evidence>
<dbReference type="AlphaFoldDB" id="A0A6S6U489"/>
<name>A0A6S6U489_9BACT</name>
<dbReference type="PANTHER" id="PTHR11757:SF19">
    <property type="entry name" value="PROLYL ENDOPEPTIDASE-LIKE"/>
    <property type="match status" value="1"/>
</dbReference>
<dbReference type="PANTHER" id="PTHR11757">
    <property type="entry name" value="PROTEASE FAMILY S9A OLIGOPEPTIDASE"/>
    <property type="match status" value="1"/>
</dbReference>